<protein>
    <submittedName>
        <fullName evidence="2">Uncharacterized protein</fullName>
    </submittedName>
</protein>
<dbReference type="EMBL" id="CP019070">
    <property type="protein sequence ID" value="APW66672.1"/>
    <property type="molecule type" value="Genomic_DNA"/>
</dbReference>
<feature type="transmembrane region" description="Helical" evidence="1">
    <location>
        <begin position="38"/>
        <end position="56"/>
    </location>
</feature>
<dbReference type="RefSeq" id="WP_076088694.1">
    <property type="nucleotide sequence ID" value="NZ_CP019070.1"/>
</dbReference>
<name>A0A1P8KPY4_9BACT</name>
<dbReference type="Proteomes" id="UP000186074">
    <property type="component" value="Chromosome"/>
</dbReference>
<dbReference type="PANTHER" id="PTHR40659">
    <property type="entry name" value="NICKEL/COBALT EFFLUX SYSTEM RCNA"/>
    <property type="match status" value="1"/>
</dbReference>
<feature type="transmembrane region" description="Helical" evidence="1">
    <location>
        <begin position="127"/>
        <end position="150"/>
    </location>
</feature>
<dbReference type="OrthoDB" id="5333961at2"/>
<evidence type="ECO:0000313" key="2">
    <source>
        <dbReference type="EMBL" id="APW66672.1"/>
    </source>
</evidence>
<dbReference type="GO" id="GO:0006824">
    <property type="term" value="P:cobalt ion transport"/>
    <property type="evidence" value="ECO:0007669"/>
    <property type="project" value="UniProtKB-KW"/>
</dbReference>
<evidence type="ECO:0000313" key="3">
    <source>
        <dbReference type="Proteomes" id="UP000186074"/>
    </source>
</evidence>
<gene>
    <name evidence="2" type="ORF">LPB137_12790</name>
</gene>
<feature type="transmembrane region" description="Helical" evidence="1">
    <location>
        <begin position="193"/>
        <end position="211"/>
    </location>
</feature>
<dbReference type="STRING" id="1850254.LPB137_12790"/>
<feature type="transmembrane region" description="Helical" evidence="1">
    <location>
        <begin position="6"/>
        <end position="26"/>
    </location>
</feature>
<keyword evidence="1" id="KW-0472">Membrane</keyword>
<dbReference type="GO" id="GO:0015099">
    <property type="term" value="F:nickel cation transmembrane transporter activity"/>
    <property type="evidence" value="ECO:0007669"/>
    <property type="project" value="TreeGrafter"/>
</dbReference>
<sequence length="212" mass="23271">MEVGLIVLFWYGVLHAFGADHIVAIINFSLGKSKTKTFLITFAFAIGHGLMLFIFAKVLQEFTSIDSYLGYGDIISSSVIIAMGIYLIYLVNAKKIILDKHMHEGKEHIHLSFAKNHTHKKTDTKSAFIIGSLMGIGGVRGMLITLGVINSQSVDFTMVMAFVLGVSLVFICFGFIINYINENVLNSTKNIKRVFTTAGIVSILVGTNMILG</sequence>
<keyword evidence="3" id="KW-1185">Reference proteome</keyword>
<feature type="transmembrane region" description="Helical" evidence="1">
    <location>
        <begin position="156"/>
        <end position="181"/>
    </location>
</feature>
<dbReference type="InterPro" id="IPR051224">
    <property type="entry name" value="NiCoT_RcnA"/>
</dbReference>
<proteinExistence type="predicted"/>
<dbReference type="AlphaFoldDB" id="A0A1P8KPY4"/>
<organism evidence="2 3">
    <name type="scientific">Poseidonibacter parvus</name>
    <dbReference type="NCBI Taxonomy" id="1850254"/>
    <lineage>
        <taxon>Bacteria</taxon>
        <taxon>Pseudomonadati</taxon>
        <taxon>Campylobacterota</taxon>
        <taxon>Epsilonproteobacteria</taxon>
        <taxon>Campylobacterales</taxon>
        <taxon>Arcobacteraceae</taxon>
        <taxon>Poseidonibacter</taxon>
    </lineage>
</organism>
<dbReference type="GO" id="GO:0032025">
    <property type="term" value="P:response to cobalt ion"/>
    <property type="evidence" value="ECO:0007669"/>
    <property type="project" value="TreeGrafter"/>
</dbReference>
<evidence type="ECO:0000256" key="1">
    <source>
        <dbReference type="SAM" id="Phobius"/>
    </source>
</evidence>
<keyword evidence="1" id="KW-1133">Transmembrane helix</keyword>
<reference evidence="2 3" key="1">
    <citation type="submission" date="2017-01" db="EMBL/GenBank/DDBJ databases">
        <title>Genome sequencing of Arcobacter sp. LPB0137.</title>
        <authorList>
            <person name="Lee G.-W."/>
            <person name="Yi H."/>
        </authorList>
    </citation>
    <scope>NUCLEOTIDE SEQUENCE [LARGE SCALE GENOMIC DNA]</scope>
    <source>
        <strain evidence="2 3">LPB0137</strain>
    </source>
</reference>
<feature type="transmembrane region" description="Helical" evidence="1">
    <location>
        <begin position="68"/>
        <end position="91"/>
    </location>
</feature>
<dbReference type="GO" id="GO:0005886">
    <property type="term" value="C:plasma membrane"/>
    <property type="evidence" value="ECO:0007669"/>
    <property type="project" value="UniProtKB-SubCell"/>
</dbReference>
<dbReference type="GO" id="GO:0010045">
    <property type="term" value="P:response to nickel cation"/>
    <property type="evidence" value="ECO:0007669"/>
    <property type="project" value="TreeGrafter"/>
</dbReference>
<dbReference type="PANTHER" id="PTHR40659:SF1">
    <property type="entry name" value="NICKEL_COBALT EFFLUX SYSTEM RCNA"/>
    <property type="match status" value="1"/>
</dbReference>
<keyword evidence="1" id="KW-0812">Transmembrane</keyword>
<dbReference type="KEGG" id="alp:LPB137_12790"/>
<dbReference type="GO" id="GO:0046583">
    <property type="term" value="F:monoatomic cation efflux transmembrane transporter activity"/>
    <property type="evidence" value="ECO:0007669"/>
    <property type="project" value="TreeGrafter"/>
</dbReference>
<accession>A0A1P8KPY4</accession>